<accession>A0ABQ4WYD8</accession>
<gene>
    <name evidence="2" type="ORF">Tco_0652698</name>
</gene>
<dbReference type="CDD" id="cd09272">
    <property type="entry name" value="RNase_HI_RT_Ty1"/>
    <property type="match status" value="1"/>
</dbReference>
<feature type="compositionally biased region" description="Polar residues" evidence="1">
    <location>
        <begin position="489"/>
        <end position="499"/>
    </location>
</feature>
<dbReference type="PANTHER" id="PTHR11439">
    <property type="entry name" value="GAG-POL-RELATED RETROTRANSPOSON"/>
    <property type="match status" value="1"/>
</dbReference>
<evidence type="ECO:0000256" key="1">
    <source>
        <dbReference type="SAM" id="MobiDB-lite"/>
    </source>
</evidence>
<feature type="region of interest" description="Disordered" evidence="1">
    <location>
        <begin position="302"/>
        <end position="365"/>
    </location>
</feature>
<feature type="compositionally biased region" description="Basic and acidic residues" evidence="1">
    <location>
        <begin position="335"/>
        <end position="354"/>
    </location>
</feature>
<feature type="region of interest" description="Disordered" evidence="1">
    <location>
        <begin position="432"/>
        <end position="529"/>
    </location>
</feature>
<protein>
    <recommendedName>
        <fullName evidence="4">Polyprotein</fullName>
    </recommendedName>
</protein>
<reference evidence="2" key="2">
    <citation type="submission" date="2022-01" db="EMBL/GenBank/DDBJ databases">
        <authorList>
            <person name="Yamashiro T."/>
            <person name="Shiraishi A."/>
            <person name="Satake H."/>
            <person name="Nakayama K."/>
        </authorList>
    </citation>
    <scope>NUCLEOTIDE SEQUENCE</scope>
</reference>
<name>A0ABQ4WYD8_9ASTR</name>
<feature type="compositionally biased region" description="Basic and acidic residues" evidence="1">
    <location>
        <begin position="439"/>
        <end position="462"/>
    </location>
</feature>
<evidence type="ECO:0000313" key="3">
    <source>
        <dbReference type="Proteomes" id="UP001151760"/>
    </source>
</evidence>
<evidence type="ECO:0008006" key="4">
    <source>
        <dbReference type="Google" id="ProtNLM"/>
    </source>
</evidence>
<dbReference type="EMBL" id="BQNB010009043">
    <property type="protein sequence ID" value="GJS57914.1"/>
    <property type="molecule type" value="Genomic_DNA"/>
</dbReference>
<feature type="compositionally biased region" description="Basic and acidic residues" evidence="1">
    <location>
        <begin position="312"/>
        <end position="325"/>
    </location>
</feature>
<proteinExistence type="predicted"/>
<keyword evidence="3" id="KW-1185">Reference proteome</keyword>
<feature type="compositionally biased region" description="Basic residues" evidence="1">
    <location>
        <begin position="463"/>
        <end position="474"/>
    </location>
</feature>
<reference evidence="2" key="1">
    <citation type="journal article" date="2022" name="Int. J. Mol. Sci.">
        <title>Draft Genome of Tanacetum Coccineum: Genomic Comparison of Closely Related Tanacetum-Family Plants.</title>
        <authorList>
            <person name="Yamashiro T."/>
            <person name="Shiraishi A."/>
            <person name="Nakayama K."/>
            <person name="Satake H."/>
        </authorList>
    </citation>
    <scope>NUCLEOTIDE SEQUENCE</scope>
</reference>
<comment type="caution">
    <text evidence="2">The sequence shown here is derived from an EMBL/GenBank/DDBJ whole genome shotgun (WGS) entry which is preliminary data.</text>
</comment>
<organism evidence="2 3">
    <name type="scientific">Tanacetum coccineum</name>
    <dbReference type="NCBI Taxonomy" id="301880"/>
    <lineage>
        <taxon>Eukaryota</taxon>
        <taxon>Viridiplantae</taxon>
        <taxon>Streptophyta</taxon>
        <taxon>Embryophyta</taxon>
        <taxon>Tracheophyta</taxon>
        <taxon>Spermatophyta</taxon>
        <taxon>Magnoliopsida</taxon>
        <taxon>eudicotyledons</taxon>
        <taxon>Gunneridae</taxon>
        <taxon>Pentapetalae</taxon>
        <taxon>asterids</taxon>
        <taxon>campanulids</taxon>
        <taxon>Asterales</taxon>
        <taxon>Asteraceae</taxon>
        <taxon>Asteroideae</taxon>
        <taxon>Anthemideae</taxon>
        <taxon>Anthemidinae</taxon>
        <taxon>Tanacetum</taxon>
    </lineage>
</organism>
<sequence length="529" mass="61677">MSSAEAEYVSLSACCAQVIGMRTQLLDYGFYYHKILIYYDSKSAIAISCNPVQHSRTKHINIRYHFIKGHVEKGTIELYFVGTEYQLADLFTKALPKERFEFLVHKIVFHMDQHVIPAAQLVPQYKPIGRCNNYTVLQSIPYSLECKIDRLILLDHCLSHALTATTNVPAVYLQQLWRTVSKVPDTEDMIKFLLDTQQFIYIVDTFRYTLHLPVETPKNPFVAPANIHTIEAFMNRVGYQGVVDKKKEVIHYPRFIKLIVADPMKKLPNIPKRLEEDYHSIKDDVPLIRETDDFKEYETVFIKSSSDEEEESNCRMEPGSHKDNQEVIDDDDDKEREQKDNEMGSLEIRNEETHTTIPTPLSSPRKMRQGYMIQDMERKCVTTAKFWETHNKIDHILHEVVPQIVENMKRNLQDRANDIALWEALRRKFEKSSTSNTSCREDDFHSHHDEHQDNDAPLEGEKRVKRSKKSKRLKSARDSSSKHSRKDSTTYVSKQQSQHQECDAWEEENVIDEDEVIPEDVTPELIAES</sequence>
<evidence type="ECO:0000313" key="2">
    <source>
        <dbReference type="EMBL" id="GJS57914.1"/>
    </source>
</evidence>
<feature type="compositionally biased region" description="Acidic residues" evidence="1">
    <location>
        <begin position="503"/>
        <end position="522"/>
    </location>
</feature>
<dbReference type="PANTHER" id="PTHR11439:SF495">
    <property type="entry name" value="REVERSE TRANSCRIPTASE, RNA-DEPENDENT DNA POLYMERASE-RELATED"/>
    <property type="match status" value="1"/>
</dbReference>
<dbReference type="Proteomes" id="UP001151760">
    <property type="component" value="Unassembled WGS sequence"/>
</dbReference>